<dbReference type="GO" id="GO:0015627">
    <property type="term" value="C:type II protein secretion system complex"/>
    <property type="evidence" value="ECO:0007669"/>
    <property type="project" value="InterPro"/>
</dbReference>
<keyword evidence="2" id="KW-0488">Methylation</keyword>
<dbReference type="NCBIfam" id="TIGR02532">
    <property type="entry name" value="IV_pilin_GFxxxE"/>
    <property type="match status" value="1"/>
</dbReference>
<evidence type="ECO:0008006" key="9">
    <source>
        <dbReference type="Google" id="ProtNLM"/>
    </source>
</evidence>
<keyword evidence="3 6" id="KW-0812">Transmembrane</keyword>
<evidence type="ECO:0000313" key="7">
    <source>
        <dbReference type="EMBL" id="OHA33741.1"/>
    </source>
</evidence>
<dbReference type="GO" id="GO:0016020">
    <property type="term" value="C:membrane"/>
    <property type="evidence" value="ECO:0007669"/>
    <property type="project" value="UniProtKB-SubCell"/>
</dbReference>
<dbReference type="PRINTS" id="PR00813">
    <property type="entry name" value="BCTERIALGSPG"/>
</dbReference>
<protein>
    <recommendedName>
        <fullName evidence="9">Type II secretion system protein GspG C-terminal domain-containing protein</fullName>
    </recommendedName>
</protein>
<dbReference type="PANTHER" id="PTHR30093:SF44">
    <property type="entry name" value="TYPE II SECRETION SYSTEM CORE PROTEIN G"/>
    <property type="match status" value="1"/>
</dbReference>
<keyword evidence="4 6" id="KW-1133">Transmembrane helix</keyword>
<evidence type="ECO:0000256" key="1">
    <source>
        <dbReference type="ARBA" id="ARBA00004167"/>
    </source>
</evidence>
<reference evidence="7 8" key="1">
    <citation type="journal article" date="2016" name="Nat. Commun.">
        <title>Thousands of microbial genomes shed light on interconnected biogeochemical processes in an aquifer system.</title>
        <authorList>
            <person name="Anantharaman K."/>
            <person name="Brown C.T."/>
            <person name="Hug L.A."/>
            <person name="Sharon I."/>
            <person name="Castelle C.J."/>
            <person name="Probst A.J."/>
            <person name="Thomas B.C."/>
            <person name="Singh A."/>
            <person name="Wilkins M.J."/>
            <person name="Karaoz U."/>
            <person name="Brodie E.L."/>
            <person name="Williams K.H."/>
            <person name="Hubbard S.S."/>
            <person name="Banfield J.F."/>
        </authorList>
    </citation>
    <scope>NUCLEOTIDE SEQUENCE [LARGE SCALE GENOMIC DNA]</scope>
</reference>
<evidence type="ECO:0000256" key="5">
    <source>
        <dbReference type="ARBA" id="ARBA00023136"/>
    </source>
</evidence>
<dbReference type="Pfam" id="PF07963">
    <property type="entry name" value="N_methyl"/>
    <property type="match status" value="1"/>
</dbReference>
<evidence type="ECO:0000256" key="2">
    <source>
        <dbReference type="ARBA" id="ARBA00022481"/>
    </source>
</evidence>
<comment type="subcellular location">
    <subcellularLocation>
        <location evidence="1">Membrane</location>
        <topology evidence="1">Single-pass membrane protein</topology>
    </subcellularLocation>
</comment>
<dbReference type="InterPro" id="IPR000983">
    <property type="entry name" value="Bac_GSPG_pilin"/>
</dbReference>
<dbReference type="InterPro" id="IPR045584">
    <property type="entry name" value="Pilin-like"/>
</dbReference>
<dbReference type="GO" id="GO:0015628">
    <property type="term" value="P:protein secretion by the type II secretion system"/>
    <property type="evidence" value="ECO:0007669"/>
    <property type="project" value="InterPro"/>
</dbReference>
<accession>A0A1G2NEA8</accession>
<feature type="transmembrane region" description="Helical" evidence="6">
    <location>
        <begin position="15"/>
        <end position="37"/>
    </location>
</feature>
<dbReference type="Proteomes" id="UP000176221">
    <property type="component" value="Unassembled WGS sequence"/>
</dbReference>
<keyword evidence="5 6" id="KW-0472">Membrane</keyword>
<evidence type="ECO:0000256" key="6">
    <source>
        <dbReference type="SAM" id="Phobius"/>
    </source>
</evidence>
<sequence length="171" mass="18530">MVILKKHKYPLDDHGFTLIELLVVIAIFGILMSVIIANLSQSKSKSRDNKRVSDLQALQLGLELYYDKNRGYPTTLDGLVTPSKEFVHEIPAPPLGGAYIYATTGSGASCSGYHLGAVMENDSRLLSDDADQTVRTICTGSAPDFHGNATNCSGGTPAGTDLCYDVKERRY</sequence>
<dbReference type="AlphaFoldDB" id="A0A1G2NEA8"/>
<proteinExistence type="predicted"/>
<dbReference type="STRING" id="1802319.A2928_02555"/>
<name>A0A1G2NEA8_9BACT</name>
<evidence type="ECO:0000313" key="8">
    <source>
        <dbReference type="Proteomes" id="UP000176221"/>
    </source>
</evidence>
<dbReference type="PROSITE" id="PS00409">
    <property type="entry name" value="PROKAR_NTER_METHYL"/>
    <property type="match status" value="1"/>
</dbReference>
<evidence type="ECO:0000256" key="3">
    <source>
        <dbReference type="ARBA" id="ARBA00022692"/>
    </source>
</evidence>
<comment type="caution">
    <text evidence="7">The sequence shown here is derived from an EMBL/GenBank/DDBJ whole genome shotgun (WGS) entry which is preliminary data.</text>
</comment>
<evidence type="ECO:0000256" key="4">
    <source>
        <dbReference type="ARBA" id="ARBA00022989"/>
    </source>
</evidence>
<dbReference type="EMBL" id="MHRX01000025">
    <property type="protein sequence ID" value="OHA33741.1"/>
    <property type="molecule type" value="Genomic_DNA"/>
</dbReference>
<dbReference type="SUPFAM" id="SSF54523">
    <property type="entry name" value="Pili subunits"/>
    <property type="match status" value="1"/>
</dbReference>
<dbReference type="InterPro" id="IPR012902">
    <property type="entry name" value="N_methyl_site"/>
</dbReference>
<gene>
    <name evidence="7" type="ORF">A2928_02555</name>
</gene>
<dbReference type="Gene3D" id="3.30.700.10">
    <property type="entry name" value="Glycoprotein, Type 4 Pilin"/>
    <property type="match status" value="1"/>
</dbReference>
<organism evidence="7 8">
    <name type="scientific">Candidatus Taylorbacteria bacterium RIFCSPLOWO2_01_FULL_45_15b</name>
    <dbReference type="NCBI Taxonomy" id="1802319"/>
    <lineage>
        <taxon>Bacteria</taxon>
        <taxon>Candidatus Tayloriibacteriota</taxon>
    </lineage>
</organism>
<dbReference type="PANTHER" id="PTHR30093">
    <property type="entry name" value="GENERAL SECRETION PATHWAY PROTEIN G"/>
    <property type="match status" value="1"/>
</dbReference>